<dbReference type="InterPro" id="IPR001444">
    <property type="entry name" value="Flag_bb_rod_N"/>
</dbReference>
<feature type="domain" description="Flagellar basal-body/hook protein C-terminal" evidence="10">
    <location>
        <begin position="215"/>
        <end position="260"/>
    </location>
</feature>
<comment type="subcellular location">
    <subcellularLocation>
        <location evidence="1 8">Bacterial flagellum basal body</location>
    </subcellularLocation>
</comment>
<dbReference type="InterPro" id="IPR053967">
    <property type="entry name" value="LlgE_F_G-like_D1"/>
</dbReference>
<evidence type="ECO:0000256" key="4">
    <source>
        <dbReference type="ARBA" id="ARBA00023143"/>
    </source>
</evidence>
<comment type="similarity">
    <text evidence="2 8">Belongs to the flagella basal body rod proteins family.</text>
</comment>
<dbReference type="AlphaFoldDB" id="A0A1W9I2F8"/>
<gene>
    <name evidence="12" type="primary">flgG</name>
    <name evidence="12" type="ORF">A4S15_04920</name>
</gene>
<organism evidence="12 13">
    <name type="scientific">Candidatus Raskinella chloraquaticus</name>
    <dbReference type="NCBI Taxonomy" id="1951219"/>
    <lineage>
        <taxon>Bacteria</taxon>
        <taxon>Pseudomonadati</taxon>
        <taxon>Pseudomonadota</taxon>
        <taxon>Alphaproteobacteria</taxon>
        <taxon>Hyphomicrobiales</taxon>
        <taxon>Phreatobacteraceae</taxon>
        <taxon>Candidatus Raskinella</taxon>
    </lineage>
</organism>
<dbReference type="InterPro" id="IPR010930">
    <property type="entry name" value="Flg_bb/hook_C_dom"/>
</dbReference>
<dbReference type="Proteomes" id="UP000192872">
    <property type="component" value="Unassembled WGS sequence"/>
</dbReference>
<evidence type="ECO:0000313" key="13">
    <source>
        <dbReference type="Proteomes" id="UP000192872"/>
    </source>
</evidence>
<comment type="subunit">
    <text evidence="5 8">The basal body constitutes a major portion of the flagellar organelle and consists of four rings (L,P,S, and M) mounted on a central rod. The rod consists of about 26 subunits of FlgG in the distal portion, and FlgB, FlgC and FlgF are thought to build up the proximal portion of the rod with about 6 subunits each.</text>
</comment>
<dbReference type="InterPro" id="IPR019776">
    <property type="entry name" value="Flagellar_basal_body_rod_CS"/>
</dbReference>
<comment type="caution">
    <text evidence="12">The sequence shown here is derived from an EMBL/GenBank/DDBJ whole genome shotgun (WGS) entry which is preliminary data.</text>
</comment>
<dbReference type="EMBL" id="LWDL01000008">
    <property type="protein sequence ID" value="OQW53594.1"/>
    <property type="molecule type" value="Genomic_DNA"/>
</dbReference>
<evidence type="ECO:0000256" key="6">
    <source>
        <dbReference type="ARBA" id="ARBA00032912"/>
    </source>
</evidence>
<evidence type="ECO:0000259" key="10">
    <source>
        <dbReference type="Pfam" id="PF06429"/>
    </source>
</evidence>
<keyword evidence="12" id="KW-0969">Cilium</keyword>
<proteinExistence type="inferred from homology"/>
<name>A0A1W9I2F8_9HYPH</name>
<sequence>MQAIRTAATGMAAQELNVTVISNNIANLRTTGFKRQRAEFQDLLYLNLRRAGTSTSQSNTIVPSAIELGTGVRTGATPRIHTQGSLQQTDKDFDIAVRGEGYFRITLPDGRTAYSRDGSFQTDAQGQIVTKDGYVLDPAITVPQNATAITISGTGVVQATVPGQTAPQDVGQIQLARFINKSGLESLGDNLFIETAASGAAQSANPGAEGYGTLQQKFLEEANVNAVTEISDLIAAQRAYEMNARVIRSGDELLQATAQLGR</sequence>
<evidence type="ECO:0000313" key="12">
    <source>
        <dbReference type="EMBL" id="OQW53594.1"/>
    </source>
</evidence>
<dbReference type="GO" id="GO:0009426">
    <property type="term" value="C:bacterial-type flagellum basal body, distal rod"/>
    <property type="evidence" value="ECO:0007669"/>
    <property type="project" value="UniProtKB-UniRule"/>
</dbReference>
<dbReference type="STRING" id="1827387.A4S15_04920"/>
<protein>
    <recommendedName>
        <fullName evidence="3 7">Flagellar basal-body rod protein FlgG</fullName>
    </recommendedName>
    <alternativeName>
        <fullName evidence="6 8">Distal rod protein</fullName>
    </alternativeName>
</protein>
<dbReference type="NCBIfam" id="TIGR03506">
    <property type="entry name" value="FlgEFG_subfam"/>
    <property type="match status" value="2"/>
</dbReference>
<dbReference type="GO" id="GO:0071978">
    <property type="term" value="P:bacterial-type flagellum-dependent swarming motility"/>
    <property type="evidence" value="ECO:0007669"/>
    <property type="project" value="TreeGrafter"/>
</dbReference>
<dbReference type="InterPro" id="IPR020013">
    <property type="entry name" value="Flagellar_FlgE/F/G"/>
</dbReference>
<evidence type="ECO:0000256" key="5">
    <source>
        <dbReference type="ARBA" id="ARBA00025933"/>
    </source>
</evidence>
<evidence type="ECO:0000256" key="8">
    <source>
        <dbReference type="RuleBase" id="RU362116"/>
    </source>
</evidence>
<evidence type="ECO:0000259" key="11">
    <source>
        <dbReference type="Pfam" id="PF22692"/>
    </source>
</evidence>
<dbReference type="Pfam" id="PF06429">
    <property type="entry name" value="Flg_bbr_C"/>
    <property type="match status" value="1"/>
</dbReference>
<dbReference type="InterPro" id="IPR012834">
    <property type="entry name" value="FlgG_G_neg"/>
</dbReference>
<keyword evidence="4 8" id="KW-0975">Bacterial flagellum</keyword>
<reference evidence="12 13" key="1">
    <citation type="journal article" date="2017" name="Water Res.">
        <title>Comammox in drinking water systems.</title>
        <authorList>
            <person name="Wang Y."/>
            <person name="Ma L."/>
            <person name="Mao Y."/>
            <person name="Jiang X."/>
            <person name="Xia Y."/>
            <person name="Yu K."/>
            <person name="Li B."/>
            <person name="Zhang T."/>
        </authorList>
    </citation>
    <scope>NUCLEOTIDE SEQUENCE [LARGE SCALE GENOMIC DNA]</scope>
    <source>
        <strain evidence="12">SG_bin8</strain>
    </source>
</reference>
<evidence type="ECO:0000256" key="2">
    <source>
        <dbReference type="ARBA" id="ARBA00009677"/>
    </source>
</evidence>
<dbReference type="PANTHER" id="PTHR30435:SF19">
    <property type="entry name" value="FLAGELLAR BASAL-BODY ROD PROTEIN FLGG"/>
    <property type="match status" value="1"/>
</dbReference>
<evidence type="ECO:0000256" key="1">
    <source>
        <dbReference type="ARBA" id="ARBA00004117"/>
    </source>
</evidence>
<keyword evidence="12" id="KW-0966">Cell projection</keyword>
<feature type="domain" description="Flagellar hook protein FlgE/F/G-like D1" evidence="11">
    <location>
        <begin position="96"/>
        <end position="159"/>
    </location>
</feature>
<accession>A0A1W9I2F8</accession>
<dbReference type="NCBIfam" id="TIGR02488">
    <property type="entry name" value="flgG_G_neg"/>
    <property type="match status" value="1"/>
</dbReference>
<dbReference type="RefSeq" id="WP_376800267.1">
    <property type="nucleotide sequence ID" value="NZ_DHHT01000036.1"/>
</dbReference>
<feature type="domain" description="Flagellar basal body rod protein N-terminal" evidence="9">
    <location>
        <begin position="4"/>
        <end position="34"/>
    </location>
</feature>
<dbReference type="PANTHER" id="PTHR30435">
    <property type="entry name" value="FLAGELLAR PROTEIN"/>
    <property type="match status" value="1"/>
</dbReference>
<evidence type="ECO:0000256" key="3">
    <source>
        <dbReference type="ARBA" id="ARBA00017948"/>
    </source>
</evidence>
<evidence type="ECO:0000256" key="7">
    <source>
        <dbReference type="NCBIfam" id="TIGR02488"/>
    </source>
</evidence>
<dbReference type="PROSITE" id="PS00588">
    <property type="entry name" value="FLAGELLA_BB_ROD"/>
    <property type="match status" value="1"/>
</dbReference>
<dbReference type="Pfam" id="PF22692">
    <property type="entry name" value="LlgE_F_G_D1"/>
    <property type="match status" value="1"/>
</dbReference>
<dbReference type="InterPro" id="IPR037925">
    <property type="entry name" value="FlgE/F/G-like"/>
</dbReference>
<evidence type="ECO:0000259" key="9">
    <source>
        <dbReference type="Pfam" id="PF00460"/>
    </source>
</evidence>
<keyword evidence="12" id="KW-0282">Flagellum</keyword>
<dbReference type="SUPFAM" id="SSF117143">
    <property type="entry name" value="Flagellar hook protein flgE"/>
    <property type="match status" value="1"/>
</dbReference>
<dbReference type="Pfam" id="PF00460">
    <property type="entry name" value="Flg_bb_rod"/>
    <property type="match status" value="1"/>
</dbReference>